<accession>A0A3N0EAE3</accession>
<protein>
    <recommendedName>
        <fullName evidence="4">Putative pterin-4-alpha-carbinolamine dehydratase</fullName>
        <ecNumber evidence="3">4.2.1.96</ecNumber>
    </recommendedName>
</protein>
<dbReference type="RefSeq" id="WP_123201267.1">
    <property type="nucleotide sequence ID" value="NZ_RJMB01000009.1"/>
</dbReference>
<dbReference type="Pfam" id="PF01329">
    <property type="entry name" value="Pterin_4a"/>
    <property type="match status" value="1"/>
</dbReference>
<evidence type="ECO:0000256" key="1">
    <source>
        <dbReference type="ARBA" id="ARBA00001554"/>
    </source>
</evidence>
<evidence type="ECO:0000256" key="6">
    <source>
        <dbReference type="SAM" id="MobiDB-lite"/>
    </source>
</evidence>
<evidence type="ECO:0000256" key="5">
    <source>
        <dbReference type="ARBA" id="ARBA00023239"/>
    </source>
</evidence>
<name>A0A3N0EAE3_9ACTN</name>
<dbReference type="Proteomes" id="UP000269198">
    <property type="component" value="Unassembled WGS sequence"/>
</dbReference>
<dbReference type="OrthoDB" id="3618409at2"/>
<dbReference type="EC" id="4.2.1.96" evidence="3"/>
<feature type="region of interest" description="Disordered" evidence="6">
    <location>
        <begin position="1"/>
        <end position="22"/>
    </location>
</feature>
<dbReference type="InterPro" id="IPR018727">
    <property type="entry name" value="DUF2267"/>
</dbReference>
<dbReference type="GO" id="GO:0006729">
    <property type="term" value="P:tetrahydrobiopterin biosynthetic process"/>
    <property type="evidence" value="ECO:0007669"/>
    <property type="project" value="InterPro"/>
</dbReference>
<dbReference type="EMBL" id="RJMB01000009">
    <property type="protein sequence ID" value="RNL84827.1"/>
    <property type="molecule type" value="Genomic_DNA"/>
</dbReference>
<dbReference type="InterPro" id="IPR036428">
    <property type="entry name" value="PCD_sf"/>
</dbReference>
<dbReference type="GO" id="GO:0008124">
    <property type="term" value="F:4-alpha-hydroxytetrahydrobiopterin dehydratase activity"/>
    <property type="evidence" value="ECO:0007669"/>
    <property type="project" value="UniProtKB-EC"/>
</dbReference>
<evidence type="ECO:0000313" key="7">
    <source>
        <dbReference type="EMBL" id="RNL84827.1"/>
    </source>
</evidence>
<comment type="similarity">
    <text evidence="2">Belongs to the pterin-4-alpha-carbinolamine dehydratase family.</text>
</comment>
<evidence type="ECO:0000256" key="2">
    <source>
        <dbReference type="ARBA" id="ARBA00006472"/>
    </source>
</evidence>
<proteinExistence type="inferred from homology"/>
<evidence type="ECO:0000313" key="8">
    <source>
        <dbReference type="Proteomes" id="UP000269198"/>
    </source>
</evidence>
<keyword evidence="8" id="KW-1185">Reference proteome</keyword>
<comment type="caution">
    <text evidence="7">The sequence shown here is derived from an EMBL/GenBank/DDBJ whole genome shotgun (WGS) entry which is preliminary data.</text>
</comment>
<evidence type="ECO:0000256" key="4">
    <source>
        <dbReference type="ARBA" id="ARBA00021735"/>
    </source>
</evidence>
<dbReference type="InterPro" id="IPR001533">
    <property type="entry name" value="Pterin_deHydtase"/>
</dbReference>
<sequence>MIEHRELVDRVASRGGVSGPEEARAAVEAVVTVLGPHVGPDARTGLAASLPTSLATVPEGDRPEPVSESGELALEVGRALDCPPERGLHLARLVLSGIAESSPDLGATLARELPEELAEWAADPVGAAGRADAGATGAPSRLDSQTLRTALGRLPEWEGDTGGLTREVRLPQDRLPPLEGAVDRIGRELEHPAHRERVEGGIRFTVRTGSVGAVTTRDIELAERIERAVTEVGSGG</sequence>
<comment type="catalytic activity">
    <reaction evidence="1">
        <text>(4aS,6R)-4a-hydroxy-L-erythro-5,6,7,8-tetrahydrobiopterin = (6R)-L-erythro-6,7-dihydrobiopterin + H2O</text>
        <dbReference type="Rhea" id="RHEA:11920"/>
        <dbReference type="ChEBI" id="CHEBI:15377"/>
        <dbReference type="ChEBI" id="CHEBI:15642"/>
        <dbReference type="ChEBI" id="CHEBI:43120"/>
        <dbReference type="EC" id="4.2.1.96"/>
    </reaction>
</comment>
<evidence type="ECO:0000256" key="3">
    <source>
        <dbReference type="ARBA" id="ARBA00013252"/>
    </source>
</evidence>
<gene>
    <name evidence="7" type="ORF">EFW17_11105</name>
</gene>
<reference evidence="7 8" key="1">
    <citation type="submission" date="2018-11" db="EMBL/GenBank/DDBJ databases">
        <title>The genome draft of YIM 96095.</title>
        <authorList>
            <person name="Tang S.-K."/>
            <person name="Chunyu W.-X."/>
            <person name="Feng Y.-Z."/>
        </authorList>
    </citation>
    <scope>NUCLEOTIDE SEQUENCE [LARGE SCALE GENOMIC DNA]</scope>
    <source>
        <strain evidence="7 8">YIM 96095</strain>
    </source>
</reference>
<dbReference type="InterPro" id="IPR038282">
    <property type="entry name" value="DUF2267_sf"/>
</dbReference>
<dbReference type="SUPFAM" id="SSF55248">
    <property type="entry name" value="PCD-like"/>
    <property type="match status" value="1"/>
</dbReference>
<dbReference type="Pfam" id="PF10025">
    <property type="entry name" value="DUF2267"/>
    <property type="match status" value="1"/>
</dbReference>
<dbReference type="Gene3D" id="1.10.490.110">
    <property type="entry name" value="Uncharacterized conserved protein DUF2267"/>
    <property type="match status" value="1"/>
</dbReference>
<organism evidence="7 8">
    <name type="scientific">Halostreptopolyspora alba</name>
    <dbReference type="NCBI Taxonomy" id="2487137"/>
    <lineage>
        <taxon>Bacteria</taxon>
        <taxon>Bacillati</taxon>
        <taxon>Actinomycetota</taxon>
        <taxon>Actinomycetes</taxon>
        <taxon>Streptosporangiales</taxon>
        <taxon>Nocardiopsidaceae</taxon>
        <taxon>Halostreptopolyspora</taxon>
    </lineage>
</organism>
<keyword evidence="5" id="KW-0456">Lyase</keyword>
<dbReference type="AlphaFoldDB" id="A0A3N0EAE3"/>
<feature type="compositionally biased region" description="Basic and acidic residues" evidence="6">
    <location>
        <begin position="1"/>
        <end position="12"/>
    </location>
</feature>